<dbReference type="InterPro" id="IPR028094">
    <property type="entry name" value="RTC4_C"/>
</dbReference>
<dbReference type="PANTHER" id="PTHR41391">
    <property type="entry name" value="RESTRICTION OF TELOMERE CAPPING PROTEIN 4"/>
    <property type="match status" value="1"/>
</dbReference>
<evidence type="ECO:0000256" key="1">
    <source>
        <dbReference type="ARBA" id="ARBA00002738"/>
    </source>
</evidence>
<keyword evidence="11" id="KW-1185">Reference proteome</keyword>
<evidence type="ECO:0000256" key="2">
    <source>
        <dbReference type="ARBA" id="ARBA00004123"/>
    </source>
</evidence>
<dbReference type="OrthoDB" id="128308at2759"/>
<feature type="region of interest" description="Disordered" evidence="8">
    <location>
        <begin position="546"/>
        <end position="570"/>
    </location>
</feature>
<feature type="compositionally biased region" description="Polar residues" evidence="8">
    <location>
        <begin position="91"/>
        <end position="100"/>
    </location>
</feature>
<feature type="compositionally biased region" description="Basic and acidic residues" evidence="8">
    <location>
        <begin position="16"/>
        <end position="31"/>
    </location>
</feature>
<protein>
    <recommendedName>
        <fullName evidence="5">Restriction of telomere capping protein 4</fullName>
    </recommendedName>
</protein>
<name>A0A2V1DYQ6_9PLEO</name>
<organism evidence="10 11">
    <name type="scientific">Periconia macrospinosa</name>
    <dbReference type="NCBI Taxonomy" id="97972"/>
    <lineage>
        <taxon>Eukaryota</taxon>
        <taxon>Fungi</taxon>
        <taxon>Dikarya</taxon>
        <taxon>Ascomycota</taxon>
        <taxon>Pezizomycotina</taxon>
        <taxon>Dothideomycetes</taxon>
        <taxon>Pleosporomycetidae</taxon>
        <taxon>Pleosporales</taxon>
        <taxon>Massarineae</taxon>
        <taxon>Periconiaceae</taxon>
        <taxon>Periconia</taxon>
    </lineage>
</organism>
<feature type="region of interest" description="Disordered" evidence="8">
    <location>
        <begin position="1"/>
        <end position="302"/>
    </location>
</feature>
<feature type="compositionally biased region" description="Low complexity" evidence="8">
    <location>
        <begin position="173"/>
        <end position="187"/>
    </location>
</feature>
<evidence type="ECO:0000256" key="3">
    <source>
        <dbReference type="ARBA" id="ARBA00004496"/>
    </source>
</evidence>
<dbReference type="InterPro" id="IPR039024">
    <property type="entry name" value="RTC4"/>
</dbReference>
<comment type="subcellular location">
    <subcellularLocation>
        <location evidence="3">Cytoplasm</location>
    </subcellularLocation>
    <subcellularLocation>
        <location evidence="2">Nucleus</location>
    </subcellularLocation>
</comment>
<evidence type="ECO:0000256" key="6">
    <source>
        <dbReference type="ARBA" id="ARBA00022490"/>
    </source>
</evidence>
<dbReference type="GO" id="GO:0005634">
    <property type="term" value="C:nucleus"/>
    <property type="evidence" value="ECO:0007669"/>
    <property type="project" value="UniProtKB-SubCell"/>
</dbReference>
<accession>A0A2V1DYQ6</accession>
<feature type="compositionally biased region" description="Polar residues" evidence="8">
    <location>
        <begin position="284"/>
        <end position="301"/>
    </location>
</feature>
<feature type="domain" description="Restriction of telomere capping protein 4 C-terminal" evidence="9">
    <location>
        <begin position="413"/>
        <end position="539"/>
    </location>
</feature>
<dbReference type="SMART" id="SM01312">
    <property type="entry name" value="RTC4"/>
    <property type="match status" value="1"/>
</dbReference>
<evidence type="ECO:0000256" key="5">
    <source>
        <dbReference type="ARBA" id="ARBA00015162"/>
    </source>
</evidence>
<dbReference type="PANTHER" id="PTHR41391:SF1">
    <property type="entry name" value="RESTRICTION OF TELOMERE CAPPING PROTEIN 4"/>
    <property type="match status" value="1"/>
</dbReference>
<comment type="similarity">
    <text evidence="4">Belongs to the RTC4 family.</text>
</comment>
<feature type="compositionally biased region" description="Polar residues" evidence="8">
    <location>
        <begin position="212"/>
        <end position="222"/>
    </location>
</feature>
<proteinExistence type="inferred from homology"/>
<evidence type="ECO:0000313" key="11">
    <source>
        <dbReference type="Proteomes" id="UP000244855"/>
    </source>
</evidence>
<dbReference type="Pfam" id="PF14474">
    <property type="entry name" value="RTC4"/>
    <property type="match status" value="1"/>
</dbReference>
<keyword evidence="7" id="KW-0539">Nucleus</keyword>
<evidence type="ECO:0000313" key="10">
    <source>
        <dbReference type="EMBL" id="PVI02484.1"/>
    </source>
</evidence>
<dbReference type="EMBL" id="KZ805342">
    <property type="protein sequence ID" value="PVI02484.1"/>
    <property type="molecule type" value="Genomic_DNA"/>
</dbReference>
<dbReference type="Proteomes" id="UP000244855">
    <property type="component" value="Unassembled WGS sequence"/>
</dbReference>
<keyword evidence="6" id="KW-0963">Cytoplasm</keyword>
<feature type="compositionally biased region" description="Polar residues" evidence="8">
    <location>
        <begin position="114"/>
        <end position="124"/>
    </location>
</feature>
<evidence type="ECO:0000256" key="4">
    <source>
        <dbReference type="ARBA" id="ARBA00009461"/>
    </source>
</evidence>
<evidence type="ECO:0000256" key="7">
    <source>
        <dbReference type="ARBA" id="ARBA00023242"/>
    </source>
</evidence>
<reference evidence="10 11" key="1">
    <citation type="journal article" date="2018" name="Sci. Rep.">
        <title>Comparative genomics provides insights into the lifestyle and reveals functional heterogeneity of dark septate endophytic fungi.</title>
        <authorList>
            <person name="Knapp D.G."/>
            <person name="Nemeth J.B."/>
            <person name="Barry K."/>
            <person name="Hainaut M."/>
            <person name="Henrissat B."/>
            <person name="Johnson J."/>
            <person name="Kuo A."/>
            <person name="Lim J.H.P."/>
            <person name="Lipzen A."/>
            <person name="Nolan M."/>
            <person name="Ohm R.A."/>
            <person name="Tamas L."/>
            <person name="Grigoriev I.V."/>
            <person name="Spatafora J.W."/>
            <person name="Nagy L.G."/>
            <person name="Kovacs G.M."/>
        </authorList>
    </citation>
    <scope>NUCLEOTIDE SEQUENCE [LARGE SCALE GENOMIC DNA]</scope>
    <source>
        <strain evidence="10 11">DSE2036</strain>
    </source>
</reference>
<sequence>MPLLKRNAPRLLRTVGGKEHAGPQHHEEEAASQRSAKNKQLTEDEINADPMSSSDEIEAEIIRRSELRSPPPPLASKTSKRAVDSKRMNKKSTSVNNGSAKTKRTKKQPAKTMSVPSTGQYSEGQRNKRKINGVADEEKENIRESSNGSRDNWEGEFGWGTQSSASSKKQRVSGPTTYSSSSRSNTSNIHASQATNGKKTTYKKGFQRVPGTFTTKEMQPTQDDSESEVSMADGNDDLDAELDKLTTAAAKRGINIETKKSPPPSPPPKSRPDLFASLGLYKQPESSPPDSNLDTPATSQDPHALCNLENEIANLPSEEALNSTCPLCHKPVDPSHSIRFWKYHKRTIRNQSTFCKEHRERTAKVKYKERGYPEIVWSRLPARIRKLRPRLERVLRNEEGFESKYRTKNAAKLVSGQAAVYRPKQKKSKKNFTSIENLEDVEDDMELLHNDSSTSTGYYGPRGQRLMMEVLTTDLGDVFREVAVSDPVVGKSGFAEYIEHVLVPELTVMLVMDDVDVGEREAEEVIAQSTELGTILHEDIDDVVAERSDEEEEEMELLDLDDDEKYEELA</sequence>
<evidence type="ECO:0000259" key="9">
    <source>
        <dbReference type="SMART" id="SM01312"/>
    </source>
</evidence>
<comment type="function">
    <text evidence="1">May be involved in a process influencing telomere capping.</text>
</comment>
<dbReference type="AlphaFoldDB" id="A0A2V1DYQ6"/>
<evidence type="ECO:0000256" key="8">
    <source>
        <dbReference type="SAM" id="MobiDB-lite"/>
    </source>
</evidence>
<gene>
    <name evidence="10" type="ORF">DM02DRAFT_612879</name>
</gene>
<dbReference type="GO" id="GO:0005737">
    <property type="term" value="C:cytoplasm"/>
    <property type="evidence" value="ECO:0007669"/>
    <property type="project" value="UniProtKB-SubCell"/>
</dbReference>
<feature type="compositionally biased region" description="Polar residues" evidence="8">
    <location>
        <begin position="188"/>
        <end position="199"/>
    </location>
</feature>